<gene>
    <name evidence="4" type="ORF">DFW101_1550</name>
</gene>
<evidence type="ECO:0000256" key="2">
    <source>
        <dbReference type="ARBA" id="ARBA00023002"/>
    </source>
</evidence>
<organism evidence="4 5">
    <name type="scientific">Solidesulfovibrio carbinoliphilus subsp. oakridgensis</name>
    <dbReference type="NCBI Taxonomy" id="694327"/>
    <lineage>
        <taxon>Bacteria</taxon>
        <taxon>Pseudomonadati</taxon>
        <taxon>Thermodesulfobacteriota</taxon>
        <taxon>Desulfovibrionia</taxon>
        <taxon>Desulfovibrionales</taxon>
        <taxon>Desulfovibrionaceae</taxon>
        <taxon>Solidesulfovibrio</taxon>
    </lineage>
</organism>
<dbReference type="CDD" id="cd05233">
    <property type="entry name" value="SDR_c"/>
    <property type="match status" value="1"/>
</dbReference>
<evidence type="ECO:0000313" key="4">
    <source>
        <dbReference type="EMBL" id="EHJ47558.1"/>
    </source>
</evidence>
<dbReference type="eggNOG" id="COG1028">
    <property type="taxonomic scope" value="Bacteria"/>
</dbReference>
<name>G7Q4U8_9BACT</name>
<reference evidence="5" key="1">
    <citation type="journal article" date="2015" name="Genome Announc.">
        <title>High-Quality Draft Genome Sequence of Desulfovibrio carbinoliphilus FW-101-2B, an Organic Acid-Oxidizing Sulfate-Reducing Bacterium Isolated from Uranium(VI)-Contaminated Groundwater.</title>
        <authorList>
            <person name="Ramsay B.D."/>
            <person name="Hwang C."/>
            <person name="Woo H.L."/>
            <person name="Carroll S.L."/>
            <person name="Lucas S."/>
            <person name="Han J."/>
            <person name="Lapidus A.L."/>
            <person name="Cheng J.F."/>
            <person name="Goodwin L.A."/>
            <person name="Pitluck S."/>
            <person name="Peters L."/>
            <person name="Chertkov O."/>
            <person name="Held B."/>
            <person name="Detter J.C."/>
            <person name="Han C.S."/>
            <person name="Tapia R."/>
            <person name="Land M.L."/>
            <person name="Hauser L.J."/>
            <person name="Kyrpides N.C."/>
            <person name="Ivanova N.N."/>
            <person name="Mikhailova N."/>
            <person name="Pagani I."/>
            <person name="Woyke T."/>
            <person name="Arkin A.P."/>
            <person name="Dehal P."/>
            <person name="Chivian D."/>
            <person name="Criddle C.S."/>
            <person name="Wu W."/>
            <person name="Chakraborty R."/>
            <person name="Hazen T.C."/>
            <person name="Fields M.W."/>
        </authorList>
    </citation>
    <scope>NUCLEOTIDE SEQUENCE [LARGE SCALE GENOMIC DNA]</scope>
    <source>
        <strain evidence="5">FW-101-2B</strain>
    </source>
</reference>
<dbReference type="OrthoDB" id="7301144at2"/>
<sequence>MLLKDKNILIVGGSGAIGTATARAFAREGARLFLGARHQDRLESVAKAIQAAGGSAEAFVVDALDAAATADQIAALAGRIGEFHVALNATSFLHDQGSFIDDLDLATFMEPVDTFLPALFNTTKAVVPHMGKSRQGVILTLTTPAGRTATAGHLGYSVTCAGVEAFTRVLAAELGPRNIRAVCLAPHAISDAPQAGSYTAQLFARKAEASGLSVGEWLAAGAQSTRLNRLPTLEDVAETAAFLVSDKARSITAAYVNLTAGMIPE</sequence>
<keyword evidence="5" id="KW-1185">Reference proteome</keyword>
<dbReference type="PANTHER" id="PTHR43477:SF4">
    <property type="entry name" value="DEHYDROGENASE_REDUCTASE SDR FAMILY MEMBER 6"/>
    <property type="match status" value="1"/>
</dbReference>
<accession>G7Q4U8</accession>
<dbReference type="EMBL" id="CM001368">
    <property type="protein sequence ID" value="EHJ47558.1"/>
    <property type="molecule type" value="Genomic_DNA"/>
</dbReference>
<dbReference type="SUPFAM" id="SSF51735">
    <property type="entry name" value="NAD(P)-binding Rossmann-fold domains"/>
    <property type="match status" value="1"/>
</dbReference>
<dbReference type="STRING" id="694327.DFW101_1550"/>
<dbReference type="Gene3D" id="3.40.50.720">
    <property type="entry name" value="NAD(P)-binding Rossmann-like Domain"/>
    <property type="match status" value="1"/>
</dbReference>
<dbReference type="InterPro" id="IPR002347">
    <property type="entry name" value="SDR_fam"/>
</dbReference>
<dbReference type="Pfam" id="PF13561">
    <property type="entry name" value="adh_short_C2"/>
    <property type="match status" value="1"/>
</dbReference>
<keyword evidence="2" id="KW-0560">Oxidoreductase</keyword>
<dbReference type="HOGENOM" id="CLU_010194_1_2_7"/>
<protein>
    <submittedName>
        <fullName evidence="4">Short-chain dehydrogenase/reductase SDR</fullName>
    </submittedName>
</protein>
<evidence type="ECO:0000313" key="5">
    <source>
        <dbReference type="Proteomes" id="UP000004662"/>
    </source>
</evidence>
<dbReference type="AlphaFoldDB" id="G7Q4U8"/>
<dbReference type="PANTHER" id="PTHR43477">
    <property type="entry name" value="DIHYDROANTICAPSIN 7-DEHYDROGENASE"/>
    <property type="match status" value="1"/>
</dbReference>
<dbReference type="RefSeq" id="WP_009180953.1">
    <property type="nucleotide sequence ID" value="NZ_CM001368.1"/>
</dbReference>
<dbReference type="GO" id="GO:0016491">
    <property type="term" value="F:oxidoreductase activity"/>
    <property type="evidence" value="ECO:0007669"/>
    <property type="project" value="UniProtKB-KW"/>
</dbReference>
<keyword evidence="3" id="KW-0520">NAD</keyword>
<dbReference type="PRINTS" id="PR00081">
    <property type="entry name" value="GDHRDH"/>
</dbReference>
<dbReference type="InterPro" id="IPR051122">
    <property type="entry name" value="SDR_DHRS6-like"/>
</dbReference>
<evidence type="ECO:0000256" key="3">
    <source>
        <dbReference type="ARBA" id="ARBA00023027"/>
    </source>
</evidence>
<dbReference type="Proteomes" id="UP000004662">
    <property type="component" value="Chromosome"/>
</dbReference>
<evidence type="ECO:0000256" key="1">
    <source>
        <dbReference type="ARBA" id="ARBA00006484"/>
    </source>
</evidence>
<comment type="similarity">
    <text evidence="1">Belongs to the short-chain dehydrogenases/reductases (SDR) family.</text>
</comment>
<dbReference type="InterPro" id="IPR036291">
    <property type="entry name" value="NAD(P)-bd_dom_sf"/>
</dbReference>
<proteinExistence type="inferred from homology"/>